<dbReference type="PROSITE" id="PS00375">
    <property type="entry name" value="UDPGT"/>
    <property type="match status" value="1"/>
</dbReference>
<keyword evidence="7" id="KW-1185">Reference proteome</keyword>
<evidence type="ECO:0000313" key="6">
    <source>
        <dbReference type="EMBL" id="EOX98636.1"/>
    </source>
</evidence>
<organism evidence="6 7">
    <name type="scientific">Theobroma cacao</name>
    <name type="common">Cacao</name>
    <name type="synonym">Cocoa</name>
    <dbReference type="NCBI Taxonomy" id="3641"/>
    <lineage>
        <taxon>Eukaryota</taxon>
        <taxon>Viridiplantae</taxon>
        <taxon>Streptophyta</taxon>
        <taxon>Embryophyta</taxon>
        <taxon>Tracheophyta</taxon>
        <taxon>Spermatophyta</taxon>
        <taxon>Magnoliopsida</taxon>
        <taxon>eudicotyledons</taxon>
        <taxon>Gunneridae</taxon>
        <taxon>Pentapetalae</taxon>
        <taxon>rosids</taxon>
        <taxon>malvids</taxon>
        <taxon>Malvales</taxon>
        <taxon>Malvaceae</taxon>
        <taxon>Byttnerioideae</taxon>
        <taxon>Theobroma</taxon>
    </lineage>
</organism>
<comment type="similarity">
    <text evidence="1 4">Belongs to the UDP-glycosyltransferase family.</text>
</comment>
<dbReference type="Gramene" id="EOX98636">
    <property type="protein sequence ID" value="EOX98636"/>
    <property type="gene ID" value="TCM_007350"/>
</dbReference>
<dbReference type="Pfam" id="PF00201">
    <property type="entry name" value="UDPGT"/>
    <property type="match status" value="1"/>
</dbReference>
<evidence type="ECO:0000256" key="4">
    <source>
        <dbReference type="RuleBase" id="RU003718"/>
    </source>
</evidence>
<evidence type="ECO:0000256" key="2">
    <source>
        <dbReference type="ARBA" id="ARBA00022676"/>
    </source>
</evidence>
<dbReference type="HOGENOM" id="CLU_001724_0_2_1"/>
<dbReference type="SUPFAM" id="SSF53756">
    <property type="entry name" value="UDP-Glycosyltransferase/glycogen phosphorylase"/>
    <property type="match status" value="1"/>
</dbReference>
<dbReference type="InParanoid" id="A0A061E2T6"/>
<dbReference type="EMBL" id="CM001880">
    <property type="protein sequence ID" value="EOX98636.1"/>
    <property type="molecule type" value="Genomic_DNA"/>
</dbReference>
<dbReference type="EC" id="2.4.1.-" evidence="5"/>
<dbReference type="AlphaFoldDB" id="A0A061E2T6"/>
<evidence type="ECO:0000313" key="7">
    <source>
        <dbReference type="Proteomes" id="UP000026915"/>
    </source>
</evidence>
<dbReference type="GO" id="GO:0035251">
    <property type="term" value="F:UDP-glucosyltransferase activity"/>
    <property type="evidence" value="ECO:0000318"/>
    <property type="project" value="GO_Central"/>
</dbReference>
<name>A0A061E2T6_THECC</name>
<dbReference type="Proteomes" id="UP000026915">
    <property type="component" value="Chromosome 2"/>
</dbReference>
<evidence type="ECO:0000256" key="5">
    <source>
        <dbReference type="RuleBase" id="RU362057"/>
    </source>
</evidence>
<dbReference type="PANTHER" id="PTHR48049:SF27">
    <property type="entry name" value="ANTHOCYANIDIN 3-O-GLUCOSYLTRANSFERASE 7-LIKE ISOFORM X1"/>
    <property type="match status" value="1"/>
</dbReference>
<dbReference type="CDD" id="cd03784">
    <property type="entry name" value="GT1_Gtf-like"/>
    <property type="match status" value="1"/>
</dbReference>
<dbReference type="FunFam" id="3.40.50.2000:FF:000091">
    <property type="entry name" value="Glycosyltransferase"/>
    <property type="match status" value="1"/>
</dbReference>
<protein>
    <recommendedName>
        <fullName evidence="5">Glycosyltransferase</fullName>
        <ecNumber evidence="5">2.4.1.-</ecNumber>
    </recommendedName>
</protein>
<reference evidence="6 7" key="1">
    <citation type="journal article" date="2013" name="Genome Biol.">
        <title>The genome sequence of the most widely cultivated cacao type and its use to identify candidate genes regulating pod color.</title>
        <authorList>
            <person name="Motamayor J.C."/>
            <person name="Mockaitis K."/>
            <person name="Schmutz J."/>
            <person name="Haiminen N."/>
            <person name="Iii D.L."/>
            <person name="Cornejo O."/>
            <person name="Findley S.D."/>
            <person name="Zheng P."/>
            <person name="Utro F."/>
            <person name="Royaert S."/>
            <person name="Saski C."/>
            <person name="Jenkins J."/>
            <person name="Podicheti R."/>
            <person name="Zhao M."/>
            <person name="Scheffler B.E."/>
            <person name="Stack J.C."/>
            <person name="Feltus F.A."/>
            <person name="Mustiga G.M."/>
            <person name="Amores F."/>
            <person name="Phillips W."/>
            <person name="Marelli J.P."/>
            <person name="May G.D."/>
            <person name="Shapiro H."/>
            <person name="Ma J."/>
            <person name="Bustamante C.D."/>
            <person name="Schnell R.J."/>
            <person name="Main D."/>
            <person name="Gilbert D."/>
            <person name="Parida L."/>
            <person name="Kuhn D.N."/>
        </authorList>
    </citation>
    <scope>NUCLEOTIDE SEQUENCE [LARGE SCALE GENOMIC DNA]</scope>
    <source>
        <strain evidence="7">cv. Matina 1-6</strain>
    </source>
</reference>
<dbReference type="InterPro" id="IPR002213">
    <property type="entry name" value="UDP_glucos_trans"/>
</dbReference>
<gene>
    <name evidence="6" type="ORF">TCM_007350</name>
</gene>
<accession>A0A061E2T6</accession>
<dbReference type="InterPro" id="IPR050481">
    <property type="entry name" value="UDP-glycosyltransf_plant"/>
</dbReference>
<proteinExistence type="inferred from homology"/>
<evidence type="ECO:0000256" key="1">
    <source>
        <dbReference type="ARBA" id="ARBA00009995"/>
    </source>
</evidence>
<keyword evidence="3 4" id="KW-0808">Transferase</keyword>
<keyword evidence="2 4" id="KW-0328">Glycosyltransferase</keyword>
<evidence type="ECO:0000256" key="3">
    <source>
        <dbReference type="ARBA" id="ARBA00022679"/>
    </source>
</evidence>
<dbReference type="OMA" id="CRPMFGD"/>
<dbReference type="PANTHER" id="PTHR48049">
    <property type="entry name" value="GLYCOSYLTRANSFERASE"/>
    <property type="match status" value="1"/>
</dbReference>
<dbReference type="eggNOG" id="KOG1192">
    <property type="taxonomic scope" value="Eukaryota"/>
</dbReference>
<dbReference type="InterPro" id="IPR035595">
    <property type="entry name" value="UDP_glycos_trans_CS"/>
</dbReference>
<dbReference type="Gene3D" id="3.40.50.2000">
    <property type="entry name" value="Glycogen Phosphorylase B"/>
    <property type="match status" value="2"/>
</dbReference>
<sequence length="465" mass="51425">MPPTQSLKEQHVAVLAFPFGSHDLTILSLTRRLARAAPNVQFSFLSTAKSNDSMFSAFKLDVPENMRTYNVEDGVPINHVLRGNPAKRLELFLKATPGNFIKGLDVAVLETGRKVSCLVTDVFLTFAADMAKGMQASWIPLCVAVPYNLSAHVYTDLIRRLYNQDGGEVNGANFQHQNLDVIPGLSAMYVTDLSDEILPRDSKETLFSYMLSRIGYVLPQATAIVMNFCQELYIAPLLDDLKSMFPNLLNVGFLTQELPPPPLPPSDSDSTECLSWLDKQKSKSVVYIGFGTVATPPGDELVALAEALEESHIPFLWSLNDNCKHRLPTGFLQRTSMYGKIVSWAPQTHVLGHASTGVFVTHCGANSVFESVANQVPMICRPMFGDHWMNGRMVEEVWGIGVRVEGLVFTKSGVLKSLEIILGHEQGRKMRERIRRLRELVLKAAGPSGSASQDFKTLVETILNS</sequence>